<sequence>MDTDSDWQKFLQATHVCLEQGDIARARVFASQLYESIGLYHLEEQDDEATSKAYNVCLTEALQLNETALAVKCFYRMKLHAQDYIHPGQVWADILTNEEISLAKKLTILRDVQLIIKEYKENITKLIQSIQELQFCYQMLLLRYTADSASKTIILREVLLFDVNNGWNLLEKGNPASVCKTCKELEKSYNSDPNLALVMELWAAALERLGMLDVAINKAENAIAMAKPRHNKASFEELLTRLQSKVAQIQEKQTKPKHESETNQNKTKNKLDTRQRRPRKKVRKSKDQGNCEDETDSMDIHGADSSPSKSDEDFEIVPTLADNSPKSWKDVTDFDLPVGKPKRKRRRHRTGDSGLSSTGNQSRTIDQESEGQSEESFAFSNLHQADLQDSEDEFQPIPKSSLHSLHSSSQTAEDQTLLYLRQNEDSNGDEVVQEDTFFNESCEGQMNFPEMKSGLIHDIDNMILRNGIELSERFIGSFSRSKKKFAEYPTLYSKEEALRLCSKDPHKYKHCKINIENAHGAVCTNVNDNDSVKSIEISGRSKCGKVYSEDEVVVEIISEQPECIPRLNKVINANLQCNDKIYGKVVGITKRTRFADIKNPVFLCTIDTESHLMKPICKTVPKISVLHHNCENQFQVETYRLDEKMKDLKFEEVRQIDPANRKGYMFLVCLINWNELYPVGAILSVHSFSESIAQSLKVLCLQNQIPTHYKPETVERTNEIVQNPLKERPGEIRENLADELLVFTIDPPGSKDLDDALSVRKIGDSCYEIGIHIADVASVLEKDDPIDIEAQERTRTFYPGEGYQPHHMLPEPLSTNICSLLPNENRNALSIFFRFTFNSSGYVENTYNHSIKKTIIRSRCQFTYGEVQRIISDGDTESEFQEQIQILHRIAGQRRRTRLGNKVFAFPFEGDGLTSRDSYNLAEDAHNLVEEFMILANYEFALHLYEKENFFACLPLRVQEKPSTEKMQEWLKHYPLIGKFVLKIQHLPLSDTTTIDVTKEPIKRWNKIFPIQKHVWEKMTSSLKNDQFENVRQLVGTDELHPMQALAFEAWIGFQESAKYKCLGNLTTRNKAIHFSLGIFPYTHCTSPIRRYSDIIVQRMIHASLDGHISPYTKEEVNGLCDKINDVAKRGRSFEKQCYALHLGKKLSKKSILCNTMIREVNEKEVSLHFPGMRNLSNDCKDIPFYVLKVNTKPSIKLDEDSRPFATLTWQQRLYSFTGYAPKIQFLKKAAVARIDPHQRVVFQQIPKWQKILKAIVNRKDSHLKGAFFGTDHPDVNMSKSVPACFNTVTDVSSEVRDGNIIQQCCDFSMSLSHGQILAVQLSAEPRKGVIVPTVQMVDITNNVKLCIQHISDPVKCFARYSSQRVPRQIKSPVEYVKIWLSIFRMESAVKMTQNIPVVINDLPVIFSEKSEISDCHFILHNSFCLKRDIDFVTLSEKMILYGDAVKDEGEEEDEPRYLLSCDSVCIRCDLKNGIPTNRVTNETPPSERLLWIGHGEINILQKGKKNGKKKFHIRLHKDSPKPTETMCQNPPPRCSVELLQKGEAEKRVEAIISCLGKATNLAKAIALGKKIPKLDKDHAVMANKTQPDVTICGLAPNNTQQLKAIQRAISSRFTLIQGPPGTGKTYTGIKLVYLFVEINNQLRQNGGEHKQVVFCGPSNKSVDLVIRWMLRKFKDMSPKMVRMYGSSMESSDFQIPGREYMSKRSCRDNKPDPDLKSVTLHHLIRAEGKPYSAELKNYDNMFKNNPCFSDHGEIMNYNKILSKASQEELKHYDVIFCTTAVATNWRFLKATQGKIFQMIIDEAGMCTEPETLAPIISSKAEQVVLIGDHKQLQPVVLCSEAASLGLEKSLFERYADQAVFLDCQYRMNPRICDFPSKQFYDGRLETMPSIAWKVTEPLSLWQVPNVPNLFCHVEGEEQTLSVSTDEGNQQSKSNKAEVDEVIRIYNELITREKVNPRQINVISQYNAQCSAIREAMKKEKFINFNVNTVVASQGGEWDYVIFSTVRSLPDYRIEPNPTLGWCKQNLGFITDQHQINVALTRARKGLIIIGNKNLMKCDKVWKELLEHYGRQGCVVDAECVKSRRHKKKRKQKEASKEEFYS</sequence>
<feature type="domain" description="RNB" evidence="7">
    <location>
        <begin position="733"/>
        <end position="1107"/>
    </location>
</feature>
<evidence type="ECO:0000313" key="8">
    <source>
        <dbReference type="EnsemblMetazoa" id="G2847.1:cds"/>
    </source>
</evidence>
<evidence type="ECO:0000256" key="1">
    <source>
        <dbReference type="ARBA" id="ARBA00007913"/>
    </source>
</evidence>
<dbReference type="OrthoDB" id="6287246at2759"/>
<proteinExistence type="inferred from homology"/>
<feature type="compositionally biased region" description="Polar residues" evidence="6">
    <location>
        <begin position="353"/>
        <end position="364"/>
    </location>
</feature>
<feature type="compositionally biased region" description="Low complexity" evidence="6">
    <location>
        <begin position="400"/>
        <end position="409"/>
    </location>
</feature>
<organism evidence="8 9">
    <name type="scientific">Magallana gigas</name>
    <name type="common">Pacific oyster</name>
    <name type="synonym">Crassostrea gigas</name>
    <dbReference type="NCBI Taxonomy" id="29159"/>
    <lineage>
        <taxon>Eukaryota</taxon>
        <taxon>Metazoa</taxon>
        <taxon>Spiralia</taxon>
        <taxon>Lophotrochozoa</taxon>
        <taxon>Mollusca</taxon>
        <taxon>Bivalvia</taxon>
        <taxon>Autobranchia</taxon>
        <taxon>Pteriomorphia</taxon>
        <taxon>Ostreida</taxon>
        <taxon>Ostreoidea</taxon>
        <taxon>Ostreidae</taxon>
        <taxon>Magallana</taxon>
    </lineage>
</organism>
<dbReference type="InterPro" id="IPR022966">
    <property type="entry name" value="RNase_II/R_CS"/>
</dbReference>
<dbReference type="GO" id="GO:0004540">
    <property type="term" value="F:RNA nuclease activity"/>
    <property type="evidence" value="ECO:0007669"/>
    <property type="project" value="InterPro"/>
</dbReference>
<dbReference type="InterPro" id="IPR041677">
    <property type="entry name" value="DNA2/NAM7_AAA_11"/>
</dbReference>
<dbReference type="InterPro" id="IPR012340">
    <property type="entry name" value="NA-bd_OB-fold"/>
</dbReference>
<keyword evidence="5" id="KW-0067">ATP-binding</keyword>
<dbReference type="Gene3D" id="3.40.50.300">
    <property type="entry name" value="P-loop containing nucleotide triphosphate hydrolases"/>
    <property type="match status" value="2"/>
</dbReference>
<evidence type="ECO:0000256" key="5">
    <source>
        <dbReference type="ARBA" id="ARBA00022840"/>
    </source>
</evidence>
<dbReference type="GO" id="GO:0043139">
    <property type="term" value="F:5'-3' DNA helicase activity"/>
    <property type="evidence" value="ECO:0007669"/>
    <property type="project" value="TreeGrafter"/>
</dbReference>
<dbReference type="GO" id="GO:0016787">
    <property type="term" value="F:hydrolase activity"/>
    <property type="evidence" value="ECO:0007669"/>
    <property type="project" value="UniProtKB-KW"/>
</dbReference>
<dbReference type="GO" id="GO:0003723">
    <property type="term" value="F:RNA binding"/>
    <property type="evidence" value="ECO:0007669"/>
    <property type="project" value="InterPro"/>
</dbReference>
<dbReference type="InterPro" id="IPR056787">
    <property type="entry name" value="OB_HELZ2"/>
</dbReference>
<dbReference type="InterPro" id="IPR047187">
    <property type="entry name" value="SF1_C_Upf1"/>
</dbReference>
<evidence type="ECO:0000313" key="9">
    <source>
        <dbReference type="Proteomes" id="UP000005408"/>
    </source>
</evidence>
<dbReference type="FunFam" id="3.40.50.300:FF:001313">
    <property type="entry name" value="Helicase with zinc finger domain 2"/>
    <property type="match status" value="1"/>
</dbReference>
<evidence type="ECO:0000256" key="4">
    <source>
        <dbReference type="ARBA" id="ARBA00022806"/>
    </source>
</evidence>
<dbReference type="Pfam" id="PF13086">
    <property type="entry name" value="AAA_11"/>
    <property type="match status" value="1"/>
</dbReference>
<feature type="compositionally biased region" description="Polar residues" evidence="6">
    <location>
        <begin position="374"/>
        <end position="383"/>
    </location>
</feature>
<keyword evidence="4" id="KW-0347">Helicase</keyword>
<feature type="region of interest" description="Disordered" evidence="6">
    <location>
        <begin position="247"/>
        <end position="410"/>
    </location>
</feature>
<feature type="compositionally biased region" description="Basic residues" evidence="6">
    <location>
        <begin position="340"/>
        <end position="349"/>
    </location>
</feature>
<dbReference type="InterPro" id="IPR050534">
    <property type="entry name" value="Coronavir_polyprotein_1ab"/>
</dbReference>
<name>A0A8W8LKV5_MAGGI</name>
<evidence type="ECO:0000256" key="6">
    <source>
        <dbReference type="SAM" id="MobiDB-lite"/>
    </source>
</evidence>
<dbReference type="SUPFAM" id="SSF52540">
    <property type="entry name" value="P-loop containing nucleoside triphosphate hydrolases"/>
    <property type="match status" value="1"/>
</dbReference>
<dbReference type="InterPro" id="IPR027417">
    <property type="entry name" value="P-loop_NTPase"/>
</dbReference>
<dbReference type="GO" id="GO:0005524">
    <property type="term" value="F:ATP binding"/>
    <property type="evidence" value="ECO:0007669"/>
    <property type="project" value="UniProtKB-KW"/>
</dbReference>
<dbReference type="PROSITE" id="PS01175">
    <property type="entry name" value="RIBONUCLEASE_II"/>
    <property type="match status" value="1"/>
</dbReference>
<dbReference type="InterPro" id="IPR041679">
    <property type="entry name" value="DNA2/NAM7-like_C"/>
</dbReference>
<dbReference type="EnsemblMetazoa" id="G2847.1">
    <property type="protein sequence ID" value="G2847.1:cds"/>
    <property type="gene ID" value="G2847"/>
</dbReference>
<reference evidence="8" key="1">
    <citation type="submission" date="2022-08" db="UniProtKB">
        <authorList>
            <consortium name="EnsemblMetazoa"/>
        </authorList>
    </citation>
    <scope>IDENTIFICATION</scope>
    <source>
        <strain evidence="8">05x7-T-G4-1.051#20</strain>
    </source>
</reference>
<dbReference type="Pfam" id="PF00773">
    <property type="entry name" value="RNB"/>
    <property type="match status" value="1"/>
</dbReference>
<dbReference type="Pfam" id="PF25049">
    <property type="entry name" value="OB_HELZ2"/>
    <property type="match status" value="1"/>
</dbReference>
<dbReference type="InterPro" id="IPR001900">
    <property type="entry name" value="RNase_II/R"/>
</dbReference>
<feature type="compositionally biased region" description="Basic and acidic residues" evidence="6">
    <location>
        <begin position="252"/>
        <end position="261"/>
    </location>
</feature>
<dbReference type="CDD" id="cd18808">
    <property type="entry name" value="SF1_C_Upf1"/>
    <property type="match status" value="1"/>
</dbReference>
<comment type="similarity">
    <text evidence="1">Belongs to the DNA2/NAM7 helicase family.</text>
</comment>
<keyword evidence="3" id="KW-0378">Hydrolase</keyword>
<dbReference type="PANTHER" id="PTHR43788">
    <property type="entry name" value="DNA2/NAM7 HELICASE FAMILY MEMBER"/>
    <property type="match status" value="1"/>
</dbReference>
<evidence type="ECO:0000259" key="7">
    <source>
        <dbReference type="SMART" id="SM00955"/>
    </source>
</evidence>
<accession>A0A8W8LKV5</accession>
<evidence type="ECO:0000256" key="3">
    <source>
        <dbReference type="ARBA" id="ARBA00022801"/>
    </source>
</evidence>
<dbReference type="PANTHER" id="PTHR43788:SF16">
    <property type="entry name" value="HELICASE WITH ZINC FINGER 2"/>
    <property type="match status" value="1"/>
</dbReference>
<protein>
    <recommendedName>
        <fullName evidence="7">RNB domain-containing protein</fullName>
    </recommendedName>
</protein>
<dbReference type="SMART" id="SM00955">
    <property type="entry name" value="RNB"/>
    <property type="match status" value="1"/>
</dbReference>
<dbReference type="SUPFAM" id="SSF50249">
    <property type="entry name" value="Nucleic acid-binding proteins"/>
    <property type="match status" value="1"/>
</dbReference>
<keyword evidence="9" id="KW-1185">Reference proteome</keyword>
<keyword evidence="2" id="KW-0547">Nucleotide-binding</keyword>
<evidence type="ECO:0000256" key="2">
    <source>
        <dbReference type="ARBA" id="ARBA00022741"/>
    </source>
</evidence>
<dbReference type="OMA" id="EFDLTNC"/>
<dbReference type="Pfam" id="PF13087">
    <property type="entry name" value="AAA_12"/>
    <property type="match status" value="1"/>
</dbReference>
<dbReference type="Proteomes" id="UP000005408">
    <property type="component" value="Unassembled WGS sequence"/>
</dbReference>